<accession>A0AA38YLE7</accession>
<evidence type="ECO:0000313" key="1">
    <source>
        <dbReference type="EMBL" id="KAJ9672616.1"/>
    </source>
</evidence>
<reference evidence="1 2" key="1">
    <citation type="journal article" date="2023" name="BMC Biotechnol.">
        <title>Vitis rotundifolia cv Carlos genome sequencing.</title>
        <authorList>
            <person name="Huff M."/>
            <person name="Hulse-Kemp A."/>
            <person name="Scheffler B."/>
            <person name="Youngblood R."/>
            <person name="Simpson S."/>
            <person name="Babiker E."/>
            <person name="Staton M."/>
        </authorList>
    </citation>
    <scope>NUCLEOTIDE SEQUENCE [LARGE SCALE GENOMIC DNA]</scope>
    <source>
        <tissue evidence="1">Leaf</tissue>
    </source>
</reference>
<keyword evidence="2" id="KW-1185">Reference proteome</keyword>
<dbReference type="EMBL" id="JARBHA010000019">
    <property type="protein sequence ID" value="KAJ9672616.1"/>
    <property type="molecule type" value="Genomic_DNA"/>
</dbReference>
<dbReference type="Proteomes" id="UP001168098">
    <property type="component" value="Unassembled WGS sequence"/>
</dbReference>
<comment type="caution">
    <text evidence="1">The sequence shown here is derived from an EMBL/GenBank/DDBJ whole genome shotgun (WGS) entry which is preliminary data.</text>
</comment>
<proteinExistence type="predicted"/>
<sequence>MTLSSLRIPKWTRVPFMMSFMLGWKSYPVLKSVEIGVVDSLVVPMPKSGDSQETSIYDLRERAGLPDNFPHAEDLREKKVKNQFSVKDIADLTPKGSTVPIQEKDLSPYPHVSTLIRLRILGHYLKNMLT</sequence>
<gene>
    <name evidence="1" type="ORF">PVL29_026013</name>
</gene>
<evidence type="ECO:0000313" key="2">
    <source>
        <dbReference type="Proteomes" id="UP001168098"/>
    </source>
</evidence>
<name>A0AA38YLE7_VITRO</name>
<dbReference type="AlphaFoldDB" id="A0AA38YLE7"/>
<organism evidence="1 2">
    <name type="scientific">Vitis rotundifolia</name>
    <name type="common">Muscadine grape</name>
    <dbReference type="NCBI Taxonomy" id="103349"/>
    <lineage>
        <taxon>Eukaryota</taxon>
        <taxon>Viridiplantae</taxon>
        <taxon>Streptophyta</taxon>
        <taxon>Embryophyta</taxon>
        <taxon>Tracheophyta</taxon>
        <taxon>Spermatophyta</taxon>
        <taxon>Magnoliopsida</taxon>
        <taxon>eudicotyledons</taxon>
        <taxon>Gunneridae</taxon>
        <taxon>Pentapetalae</taxon>
        <taxon>rosids</taxon>
        <taxon>Vitales</taxon>
        <taxon>Vitaceae</taxon>
        <taxon>Viteae</taxon>
        <taxon>Vitis</taxon>
    </lineage>
</organism>
<protein>
    <submittedName>
        <fullName evidence="1">Uncharacterized protein</fullName>
    </submittedName>
</protein>